<proteinExistence type="predicted"/>
<evidence type="ECO:0000313" key="1">
    <source>
        <dbReference type="EMBL" id="JAD35904.1"/>
    </source>
</evidence>
<protein>
    <submittedName>
        <fullName evidence="1">Uncharacterized protein</fullName>
    </submittedName>
</protein>
<sequence>MESASYTYNPFYFFLHIKSDSCSVFLSDQFLFATIWFQPVANSISKADGIPIIFPLWSPFVISAHKYDQFVNDCPYG</sequence>
<reference evidence="1" key="1">
    <citation type="submission" date="2014-09" db="EMBL/GenBank/DDBJ databases">
        <authorList>
            <person name="Magalhaes I.L.F."/>
            <person name="Oliveira U."/>
            <person name="Santos F.R."/>
            <person name="Vidigal T.H.D.A."/>
            <person name="Brescovit A.D."/>
            <person name="Santos A.J."/>
        </authorList>
    </citation>
    <scope>NUCLEOTIDE SEQUENCE</scope>
    <source>
        <tissue evidence="1">Shoot tissue taken approximately 20 cm above the soil surface</tissue>
    </source>
</reference>
<organism evidence="1">
    <name type="scientific">Arundo donax</name>
    <name type="common">Giant reed</name>
    <name type="synonym">Donax arundinaceus</name>
    <dbReference type="NCBI Taxonomy" id="35708"/>
    <lineage>
        <taxon>Eukaryota</taxon>
        <taxon>Viridiplantae</taxon>
        <taxon>Streptophyta</taxon>
        <taxon>Embryophyta</taxon>
        <taxon>Tracheophyta</taxon>
        <taxon>Spermatophyta</taxon>
        <taxon>Magnoliopsida</taxon>
        <taxon>Liliopsida</taxon>
        <taxon>Poales</taxon>
        <taxon>Poaceae</taxon>
        <taxon>PACMAD clade</taxon>
        <taxon>Arundinoideae</taxon>
        <taxon>Arundineae</taxon>
        <taxon>Arundo</taxon>
    </lineage>
</organism>
<dbReference type="AlphaFoldDB" id="A0A0A8Z907"/>
<dbReference type="EMBL" id="GBRH01261991">
    <property type="protein sequence ID" value="JAD35904.1"/>
    <property type="molecule type" value="Transcribed_RNA"/>
</dbReference>
<name>A0A0A8Z907_ARUDO</name>
<accession>A0A0A8Z907</accession>
<reference evidence="1" key="2">
    <citation type="journal article" date="2015" name="Data Brief">
        <title>Shoot transcriptome of the giant reed, Arundo donax.</title>
        <authorList>
            <person name="Barrero R.A."/>
            <person name="Guerrero F.D."/>
            <person name="Moolhuijzen P."/>
            <person name="Goolsby J.A."/>
            <person name="Tidwell J."/>
            <person name="Bellgard S.E."/>
            <person name="Bellgard M.I."/>
        </authorList>
    </citation>
    <scope>NUCLEOTIDE SEQUENCE</scope>
    <source>
        <tissue evidence="1">Shoot tissue taken approximately 20 cm above the soil surface</tissue>
    </source>
</reference>